<organism evidence="1">
    <name type="scientific">Lepeophtheirus salmonis</name>
    <name type="common">Salmon louse</name>
    <name type="synonym">Caligus salmonis</name>
    <dbReference type="NCBI Taxonomy" id="72036"/>
    <lineage>
        <taxon>Eukaryota</taxon>
        <taxon>Metazoa</taxon>
        <taxon>Ecdysozoa</taxon>
        <taxon>Arthropoda</taxon>
        <taxon>Crustacea</taxon>
        <taxon>Multicrustacea</taxon>
        <taxon>Hexanauplia</taxon>
        <taxon>Copepoda</taxon>
        <taxon>Siphonostomatoida</taxon>
        <taxon>Caligidae</taxon>
        <taxon>Lepeophtheirus</taxon>
    </lineage>
</organism>
<protein>
    <submittedName>
        <fullName evidence="1">Uncharacterized protein</fullName>
    </submittedName>
</protein>
<proteinExistence type="predicted"/>
<evidence type="ECO:0000313" key="1">
    <source>
        <dbReference type="EMBL" id="CDW36851.1"/>
    </source>
</evidence>
<dbReference type="Gene3D" id="3.30.420.10">
    <property type="entry name" value="Ribonuclease H-like superfamily/Ribonuclease H"/>
    <property type="match status" value="1"/>
</dbReference>
<dbReference type="AlphaFoldDB" id="A0A0K2UGQ7"/>
<name>A0A0K2UGQ7_LEPSM</name>
<reference evidence="1" key="1">
    <citation type="submission" date="2014-05" db="EMBL/GenBank/DDBJ databases">
        <authorList>
            <person name="Chronopoulou M."/>
        </authorList>
    </citation>
    <scope>NUCLEOTIDE SEQUENCE</scope>
    <source>
        <tissue evidence="1">Whole organism</tissue>
    </source>
</reference>
<dbReference type="InterPro" id="IPR036397">
    <property type="entry name" value="RNaseH_sf"/>
</dbReference>
<sequence length="71" mass="8008">MGIPARKKTDRSAYKIGFQIICRYSGLRKCGHPSSLDCNPLDYFVWGVLKRGSNKRAHNNLASLQSPLLKM</sequence>
<dbReference type="GO" id="GO:0003676">
    <property type="term" value="F:nucleic acid binding"/>
    <property type="evidence" value="ECO:0007669"/>
    <property type="project" value="InterPro"/>
</dbReference>
<dbReference type="EMBL" id="HACA01019490">
    <property type="protein sequence ID" value="CDW36851.1"/>
    <property type="molecule type" value="Transcribed_RNA"/>
</dbReference>
<accession>A0A0K2UGQ7</accession>